<evidence type="ECO:0000256" key="2">
    <source>
        <dbReference type="SAM" id="MobiDB-lite"/>
    </source>
</evidence>
<dbReference type="InterPro" id="IPR036412">
    <property type="entry name" value="HAD-like_sf"/>
</dbReference>
<accession>A0A839EEI0</accession>
<dbReference type="PANTHER" id="PTHR43344">
    <property type="entry name" value="PHOSPHOSERINE PHOSPHATASE"/>
    <property type="match status" value="1"/>
</dbReference>
<sequence>MSTTPGSATDSPSPSPTPILAFFDIDNTLMRGASIFHIGTAARREGFIRFRDVLGFVWAQARFIAVGENTRHQLTVRERALALIAGRTEGELTRLAIDSYERSIHQRLIPETVALAREHRAKGHEVWLLSATPDAMASVMAQRLGLTGAVGTRIRSRGGVFTGELDGAIMHGARKAEVAEALAAERGAKLADCWAYSDSRNDIPLLALVGNRVVVNPDNALSRHARAHAWPVLTAGAGSVRAARKRIRREAKAVLRSGRRETRRETQPSPPDELQGT</sequence>
<feature type="region of interest" description="Disordered" evidence="2">
    <location>
        <begin position="251"/>
        <end position="277"/>
    </location>
</feature>
<name>A0A839EEI0_9MICO</name>
<keyword evidence="3" id="KW-0378">Hydrolase</keyword>
<dbReference type="Pfam" id="PF12710">
    <property type="entry name" value="HAD"/>
    <property type="match status" value="1"/>
</dbReference>
<feature type="compositionally biased region" description="Basic and acidic residues" evidence="2">
    <location>
        <begin position="251"/>
        <end position="266"/>
    </location>
</feature>
<dbReference type="Gene3D" id="3.40.50.1000">
    <property type="entry name" value="HAD superfamily/HAD-like"/>
    <property type="match status" value="1"/>
</dbReference>
<dbReference type="InterPro" id="IPR050582">
    <property type="entry name" value="HAD-like_SerB"/>
</dbReference>
<organism evidence="3 4">
    <name type="scientific">Microcella alkalica</name>
    <dbReference type="NCBI Taxonomy" id="355930"/>
    <lineage>
        <taxon>Bacteria</taxon>
        <taxon>Bacillati</taxon>
        <taxon>Actinomycetota</taxon>
        <taxon>Actinomycetes</taxon>
        <taxon>Micrococcales</taxon>
        <taxon>Microbacteriaceae</taxon>
        <taxon>Microcella</taxon>
    </lineage>
</organism>
<dbReference type="AlphaFoldDB" id="A0A839EEI0"/>
<dbReference type="InterPro" id="IPR006385">
    <property type="entry name" value="HAD_hydro_SerB1"/>
</dbReference>
<evidence type="ECO:0000313" key="3">
    <source>
        <dbReference type="EMBL" id="MBA8848802.1"/>
    </source>
</evidence>
<gene>
    <name evidence="3" type="ORF">FHX53_002416</name>
</gene>
<reference evidence="3 4" key="1">
    <citation type="submission" date="2020-07" db="EMBL/GenBank/DDBJ databases">
        <title>Sequencing the genomes of 1000 actinobacteria strains.</title>
        <authorList>
            <person name="Klenk H.-P."/>
        </authorList>
    </citation>
    <scope>NUCLEOTIDE SEQUENCE [LARGE SCALE GENOMIC DNA]</scope>
    <source>
        <strain evidence="3 4">DSM 19663</strain>
    </source>
</reference>
<dbReference type="RefSeq" id="WP_182491585.1">
    <property type="nucleotide sequence ID" value="NZ_BAAAOV010000001.1"/>
</dbReference>
<protein>
    <submittedName>
        <fullName evidence="3">HAD superfamily hydrolase (TIGR01490 family)</fullName>
    </submittedName>
</protein>
<dbReference type="GO" id="GO:0016787">
    <property type="term" value="F:hydrolase activity"/>
    <property type="evidence" value="ECO:0007669"/>
    <property type="project" value="UniProtKB-KW"/>
</dbReference>
<dbReference type="PANTHER" id="PTHR43344:SF15">
    <property type="entry name" value="PHOSPHOSERINE PHOSPHATASE SERB1"/>
    <property type="match status" value="1"/>
</dbReference>
<dbReference type="SUPFAM" id="SSF56784">
    <property type="entry name" value="HAD-like"/>
    <property type="match status" value="1"/>
</dbReference>
<dbReference type="Proteomes" id="UP000585905">
    <property type="component" value="Unassembled WGS sequence"/>
</dbReference>
<comment type="similarity">
    <text evidence="1">Belongs to the HAD-like hydrolase superfamily. SerB family.</text>
</comment>
<dbReference type="EMBL" id="JACGWX010000007">
    <property type="protein sequence ID" value="MBA8848802.1"/>
    <property type="molecule type" value="Genomic_DNA"/>
</dbReference>
<dbReference type="NCBIfam" id="TIGR01490">
    <property type="entry name" value="HAD-SF-IB-hyp1"/>
    <property type="match status" value="1"/>
</dbReference>
<keyword evidence="4" id="KW-1185">Reference proteome</keyword>
<proteinExistence type="inferred from homology"/>
<evidence type="ECO:0000313" key="4">
    <source>
        <dbReference type="Proteomes" id="UP000585905"/>
    </source>
</evidence>
<dbReference type="Gene3D" id="1.20.1440.100">
    <property type="entry name" value="SG protein - dephosphorylation function"/>
    <property type="match status" value="1"/>
</dbReference>
<dbReference type="NCBIfam" id="TIGR01488">
    <property type="entry name" value="HAD-SF-IB"/>
    <property type="match status" value="1"/>
</dbReference>
<dbReference type="InterPro" id="IPR023214">
    <property type="entry name" value="HAD_sf"/>
</dbReference>
<evidence type="ECO:0000256" key="1">
    <source>
        <dbReference type="ARBA" id="ARBA00009184"/>
    </source>
</evidence>
<comment type="caution">
    <text evidence="3">The sequence shown here is derived from an EMBL/GenBank/DDBJ whole genome shotgun (WGS) entry which is preliminary data.</text>
</comment>